<dbReference type="AlphaFoldDB" id="A0A060UXV2"/>
<dbReference type="EMBL" id="CCCS020000052">
    <property type="protein sequence ID" value="CDQ11518.1"/>
    <property type="molecule type" value="Genomic_DNA"/>
</dbReference>
<organism evidence="1">
    <name type="scientific">Acidithiobacillus ferrivorans</name>
    <dbReference type="NCBI Taxonomy" id="160808"/>
    <lineage>
        <taxon>Bacteria</taxon>
        <taxon>Pseudomonadati</taxon>
        <taxon>Pseudomonadota</taxon>
        <taxon>Acidithiobacillia</taxon>
        <taxon>Acidithiobacillales</taxon>
        <taxon>Acidithiobacillaceae</taxon>
        <taxon>Acidithiobacillus</taxon>
    </lineage>
</organism>
<comment type="caution">
    <text evidence="1">The sequence shown here is derived from an EMBL/GenBank/DDBJ whole genome shotgun (WGS) entry which is preliminary data.</text>
</comment>
<protein>
    <submittedName>
        <fullName evidence="1">Uncharacterized protein</fullName>
    </submittedName>
</protein>
<accession>A0A060UXV2</accession>
<name>A0A060UXV2_9PROT</name>
<reference evidence="1" key="2">
    <citation type="submission" date="2014-07" db="EMBL/GenBank/DDBJ databases">
        <title>Initial genome analysis of the psychrotolerant acidophile Acidithiobacillus ferrivorans CF27: insights into iron and sulfur oxidation pathways and into biofilm formation.</title>
        <authorList>
            <person name="Talla E."/>
            <person name="Hedrich S."/>
            <person name="Mangenot S."/>
            <person name="Ji B."/>
            <person name="Johnson D.B."/>
            <person name="Barbe V."/>
            <person name="Bonnefoy V."/>
        </authorList>
    </citation>
    <scope>NUCLEOTIDE SEQUENCE [LARGE SCALE GENOMIC DNA]</scope>
    <source>
        <strain evidence="1">CF27</strain>
    </source>
</reference>
<sequence length="21" mass="2462">MFTKYVIDEFESVKSLVANLQ</sequence>
<gene>
    <name evidence="1" type="ORF">AFERRI_560067</name>
</gene>
<proteinExistence type="predicted"/>
<reference evidence="1" key="1">
    <citation type="submission" date="2014-03" db="EMBL/GenBank/DDBJ databases">
        <authorList>
            <person name="Genoscope - CEA"/>
        </authorList>
    </citation>
    <scope>NUCLEOTIDE SEQUENCE [LARGE SCALE GENOMIC DNA]</scope>
    <source>
        <strain evidence="1">CF27</strain>
    </source>
</reference>
<evidence type="ECO:0000313" key="1">
    <source>
        <dbReference type="EMBL" id="CDQ11518.1"/>
    </source>
</evidence>